<accession>A0ACB7GK89</accession>
<keyword evidence="2" id="KW-1185">Reference proteome</keyword>
<sequence>MGRMASSPLPESGFHFLPVRVRWRNFLALVFFLYAGEWGFNRSELLKVLFSIAMAFLFRRFPFSFGSRAGERTQSQKSLCSFSYIRRSSLILARVACVFPCLVSLLFLLLWLLEADKGPSLLFNLCFKAFKGYCSKKYLFLLIDDGNGVLDKGRRPCNRIEVLGQMAFWILEFLCTWAVPCLFWAL</sequence>
<comment type="caution">
    <text evidence="1">The sequence shown here is derived from an EMBL/GenBank/DDBJ whole genome shotgun (WGS) entry which is preliminary data.</text>
</comment>
<organism evidence="1 2">
    <name type="scientific">Manihot esculenta</name>
    <name type="common">Cassava</name>
    <name type="synonym">Jatropha manihot</name>
    <dbReference type="NCBI Taxonomy" id="3983"/>
    <lineage>
        <taxon>Eukaryota</taxon>
        <taxon>Viridiplantae</taxon>
        <taxon>Streptophyta</taxon>
        <taxon>Embryophyta</taxon>
        <taxon>Tracheophyta</taxon>
        <taxon>Spermatophyta</taxon>
        <taxon>Magnoliopsida</taxon>
        <taxon>eudicotyledons</taxon>
        <taxon>Gunneridae</taxon>
        <taxon>Pentapetalae</taxon>
        <taxon>rosids</taxon>
        <taxon>fabids</taxon>
        <taxon>Malpighiales</taxon>
        <taxon>Euphorbiaceae</taxon>
        <taxon>Crotonoideae</taxon>
        <taxon>Manihoteae</taxon>
        <taxon>Manihot</taxon>
    </lineage>
</organism>
<dbReference type="Proteomes" id="UP000091857">
    <property type="component" value="Chromosome 13"/>
</dbReference>
<evidence type="ECO:0000313" key="1">
    <source>
        <dbReference type="EMBL" id="KAG8640687.1"/>
    </source>
</evidence>
<evidence type="ECO:0000313" key="2">
    <source>
        <dbReference type="Proteomes" id="UP000091857"/>
    </source>
</evidence>
<gene>
    <name evidence="1" type="ORF">MANES_13G075385v8</name>
</gene>
<protein>
    <submittedName>
        <fullName evidence="1">Uncharacterized protein</fullName>
    </submittedName>
</protein>
<dbReference type="EMBL" id="CM004399">
    <property type="protein sequence ID" value="KAG8640687.1"/>
    <property type="molecule type" value="Genomic_DNA"/>
</dbReference>
<proteinExistence type="predicted"/>
<name>A0ACB7GK89_MANES</name>
<reference evidence="2" key="1">
    <citation type="journal article" date="2016" name="Nat. Biotechnol.">
        <title>Sequencing wild and cultivated cassava and related species reveals extensive interspecific hybridization and genetic diversity.</title>
        <authorList>
            <person name="Bredeson J.V."/>
            <person name="Lyons J.B."/>
            <person name="Prochnik S.E."/>
            <person name="Wu G.A."/>
            <person name="Ha C.M."/>
            <person name="Edsinger-Gonzales E."/>
            <person name="Grimwood J."/>
            <person name="Schmutz J."/>
            <person name="Rabbi I.Y."/>
            <person name="Egesi C."/>
            <person name="Nauluvula P."/>
            <person name="Lebot V."/>
            <person name="Ndunguru J."/>
            <person name="Mkamilo G."/>
            <person name="Bart R.S."/>
            <person name="Setter T.L."/>
            <person name="Gleadow R.M."/>
            <person name="Kulakow P."/>
            <person name="Ferguson M.E."/>
            <person name="Rounsley S."/>
            <person name="Rokhsar D.S."/>
        </authorList>
    </citation>
    <scope>NUCLEOTIDE SEQUENCE [LARGE SCALE GENOMIC DNA]</scope>
    <source>
        <strain evidence="2">cv. AM560-2</strain>
    </source>
</reference>